<evidence type="ECO:0000313" key="3">
    <source>
        <dbReference type="Proteomes" id="UP001165306"/>
    </source>
</evidence>
<sequence length="578" mass="64256">MRERERRSTPRVETGVLTRPRTEPGQRFLDGFFRQTLAWPKAQVTVALPRLERWDRAIPWERVAPLLAFGGTLALGAYLRSVFVLTSDFPLNDGGLFYAMVRDLQRAGYALPATTSYNEAGIPFAYPPLAFYLAGLLDSLTPLNLLDILRFFPLAFSLLTMFAFVGLARALLKPGLPVVAATAAFALWLRSFNWEIVGGGLTRSPGFLFALLSLHQLYLLYTRQGRRHLVLASVFSGLTVLTHLEATWFLAFSGLLVFLAVGRSRQAVIDSAIVAGATLALSSPWWLTVLLRHGLSPFRSATDLGFAPDLGIDLGLLRLQLTEEPFFPMLRAIALLGALVCVRRRWWFLPAWVVVAFALDPRKALTWGSVPLAMMAGIGIAEVVLPAVSGRRTRPLRSPAAALAFALILLFTAKAQLDARHPVLTTLPPAEREAMAWIAEHTPEWSTFLVISRDNWPDDRSSEWFPVLAERVSVATVQGHEWLPGFSEEIARFQAVQACADLDGNCIESWSRRHEVEFTYLYVAKRPPVNRGGDCCVALRNALAHDPRFQRVFENAGAVIYRHLPQPDLPGCVRRALP</sequence>
<dbReference type="EMBL" id="JAMSLR010000002">
    <property type="protein sequence ID" value="MCM8748236.1"/>
    <property type="molecule type" value="Genomic_DNA"/>
</dbReference>
<feature type="transmembrane region" description="Helical" evidence="1">
    <location>
        <begin position="400"/>
        <end position="417"/>
    </location>
</feature>
<keyword evidence="1" id="KW-0472">Membrane</keyword>
<feature type="transmembrane region" description="Helical" evidence="1">
    <location>
        <begin position="366"/>
        <end position="388"/>
    </location>
</feature>
<evidence type="ECO:0008006" key="4">
    <source>
        <dbReference type="Google" id="ProtNLM"/>
    </source>
</evidence>
<dbReference type="AlphaFoldDB" id="A0AA41WF23"/>
<keyword evidence="1" id="KW-0812">Transmembrane</keyword>
<accession>A0AA41WF23</accession>
<comment type="caution">
    <text evidence="2">The sequence shown here is derived from an EMBL/GenBank/DDBJ whole genome shotgun (WGS) entry which is preliminary data.</text>
</comment>
<dbReference type="RefSeq" id="WP_284056019.1">
    <property type="nucleotide sequence ID" value="NZ_JAMSLR010000002.1"/>
</dbReference>
<keyword evidence="1" id="KW-1133">Transmembrane helix</keyword>
<feature type="transmembrane region" description="Helical" evidence="1">
    <location>
        <begin position="228"/>
        <end position="261"/>
    </location>
</feature>
<feature type="transmembrane region" description="Helical" evidence="1">
    <location>
        <begin position="148"/>
        <end position="168"/>
    </location>
</feature>
<dbReference type="Proteomes" id="UP001165306">
    <property type="component" value="Unassembled WGS sequence"/>
</dbReference>
<protein>
    <recommendedName>
        <fullName evidence="4">Glycosyltransferase RgtA/B/C/D-like domain-containing protein</fullName>
    </recommendedName>
</protein>
<gene>
    <name evidence="2" type="ORF">NET02_03685</name>
</gene>
<feature type="transmembrane region" description="Helical" evidence="1">
    <location>
        <begin position="63"/>
        <end position="83"/>
    </location>
</feature>
<evidence type="ECO:0000313" key="2">
    <source>
        <dbReference type="EMBL" id="MCM8748236.1"/>
    </source>
</evidence>
<proteinExistence type="predicted"/>
<name>A0AA41WF23_9BACT</name>
<reference evidence="2" key="1">
    <citation type="submission" date="2022-06" db="EMBL/GenBank/DDBJ databases">
        <title>CFH 74404 Thermomicrobiaceae sp.</title>
        <authorList>
            <person name="Ming H."/>
            <person name="Li W.-J."/>
            <person name="Zhao Z."/>
        </authorList>
    </citation>
    <scope>NUCLEOTIDE SEQUENCE</scope>
    <source>
        <strain evidence="2">CFH 74404</strain>
    </source>
</reference>
<keyword evidence="3" id="KW-1185">Reference proteome</keyword>
<feature type="transmembrane region" description="Helical" evidence="1">
    <location>
        <begin position="175"/>
        <end position="192"/>
    </location>
</feature>
<evidence type="ECO:0000256" key="1">
    <source>
        <dbReference type="SAM" id="Phobius"/>
    </source>
</evidence>
<feature type="transmembrane region" description="Helical" evidence="1">
    <location>
        <begin position="267"/>
        <end position="291"/>
    </location>
</feature>
<organism evidence="2 3">
    <name type="scientific">Thermalbibacter longus</name>
    <dbReference type="NCBI Taxonomy" id="2951981"/>
    <lineage>
        <taxon>Bacteria</taxon>
        <taxon>Pseudomonadati</taxon>
        <taxon>Thermomicrobiota</taxon>
        <taxon>Thermomicrobia</taxon>
        <taxon>Thermomicrobiales</taxon>
        <taxon>Thermomicrobiaceae</taxon>
        <taxon>Thermalbibacter</taxon>
    </lineage>
</organism>